<comment type="caution">
    <text evidence="2">The sequence shown here is derived from an EMBL/GenBank/DDBJ whole genome shotgun (WGS) entry which is preliminary data.</text>
</comment>
<protein>
    <recommendedName>
        <fullName evidence="4">Integrase SAM-like N-terminal domain-containing protein</fullName>
    </recommendedName>
</protein>
<name>A0ABU0CSY7_9BACI</name>
<proteinExistence type="predicted"/>
<evidence type="ECO:0000256" key="1">
    <source>
        <dbReference type="ARBA" id="ARBA00023125"/>
    </source>
</evidence>
<reference evidence="2 3" key="1">
    <citation type="submission" date="2023-07" db="EMBL/GenBank/DDBJ databases">
        <title>Genomic Encyclopedia of Type Strains, Phase IV (KMG-IV): sequencing the most valuable type-strain genomes for metagenomic binning, comparative biology and taxonomic classification.</title>
        <authorList>
            <person name="Goeker M."/>
        </authorList>
    </citation>
    <scope>NUCLEOTIDE SEQUENCE [LARGE SCALE GENOMIC DNA]</scope>
    <source>
        <strain evidence="2 3">DSM 17740</strain>
    </source>
</reference>
<gene>
    <name evidence="2" type="ORF">J2S00_001802</name>
</gene>
<dbReference type="InterPro" id="IPR010998">
    <property type="entry name" value="Integrase_recombinase_N"/>
</dbReference>
<dbReference type="RefSeq" id="WP_307338311.1">
    <property type="nucleotide sequence ID" value="NZ_JAUSUQ010000005.1"/>
</dbReference>
<evidence type="ECO:0000313" key="3">
    <source>
        <dbReference type="Proteomes" id="UP001232445"/>
    </source>
</evidence>
<dbReference type="Proteomes" id="UP001232445">
    <property type="component" value="Unassembled WGS sequence"/>
</dbReference>
<evidence type="ECO:0000313" key="2">
    <source>
        <dbReference type="EMBL" id="MDQ0339016.1"/>
    </source>
</evidence>
<organism evidence="2 3">
    <name type="scientific">Caldalkalibacillus uzonensis</name>
    <dbReference type="NCBI Taxonomy" id="353224"/>
    <lineage>
        <taxon>Bacteria</taxon>
        <taxon>Bacillati</taxon>
        <taxon>Bacillota</taxon>
        <taxon>Bacilli</taxon>
        <taxon>Bacillales</taxon>
        <taxon>Bacillaceae</taxon>
        <taxon>Caldalkalibacillus</taxon>
    </lineage>
</organism>
<dbReference type="Gene3D" id="1.10.150.130">
    <property type="match status" value="1"/>
</dbReference>
<evidence type="ECO:0008006" key="4">
    <source>
        <dbReference type="Google" id="ProtNLM"/>
    </source>
</evidence>
<accession>A0ABU0CSY7</accession>
<keyword evidence="3" id="KW-1185">Reference proteome</keyword>
<keyword evidence="1" id="KW-0238">DNA-binding</keyword>
<sequence length="87" mass="9939">MSFAANIPASVGYDEIRSFLHYAITVQKLSSASVNSAYGAIKFYYQSNLRLLRQYWKSVSPKHLAFSRKPRNQADFGSHHNPFLNMP</sequence>
<dbReference type="EMBL" id="JAUSUQ010000005">
    <property type="protein sequence ID" value="MDQ0339016.1"/>
    <property type="molecule type" value="Genomic_DNA"/>
</dbReference>